<sequence>MPCGKCKKLPESCRPARPTWRVPRVGTVLSWAVLTAYCGYLLYLQHLVLKEHENVQVTLGDVVGAAVVRGVTLLETRPFWVWIYGIPTILLAAYVVWLQGRYLPQVFYTVQIIVYVVVNAEIWLHDFPQEPAETTCLCRDAVAEGLFLPAGGIADIANPYLCTCRYAGENAALGQVATFRPECLGDELRSVHGKDVDDQLVVKMINSTGGVEETVSLENCTSALKNRSDENVPKKNSTDPHDVVRRALSCTAGGNCSTTAGSVPGAQSTDSTTLAASYTSPSVTTPVEIAQRTAGTSATGAARSSSSSDSTTLRNISVTVAPIIACKKTPNSSEVCEESLSAFDETTTETLSNHTEMLRKMFLFIQMSAAVLVVARFLDFDYKAENRRVRVSKLKQHIEVCKLWLTEGLDATNLISEIVEKATFFVDWPTLTRVTYVFICYSFVVVVFDVRGSSGNNRKPSEQDRETSEGSRKHSEKSRWYTEVFVVISNIFLLGVRLIIAVQYGNDTEDSTVQKALSLLFNLTTLSSTFYLFMAKEGIIIIMGIILLVYRGYVKTRETDIKGQVYQFQKYARPNRLNSRQESSVSNISETVGSSESGISNDGFSTDTEVSAQVVG</sequence>
<dbReference type="AlphaFoldDB" id="C3ZB23"/>
<keyword evidence="2" id="KW-0472">Membrane</keyword>
<feature type="transmembrane region" description="Helical" evidence="2">
    <location>
        <begin position="79"/>
        <end position="98"/>
    </location>
</feature>
<feature type="compositionally biased region" description="Basic and acidic residues" evidence="1">
    <location>
        <begin position="459"/>
        <end position="474"/>
    </location>
</feature>
<feature type="transmembrane region" description="Helical" evidence="2">
    <location>
        <begin position="361"/>
        <end position="378"/>
    </location>
</feature>
<protein>
    <submittedName>
        <fullName evidence="3">Uncharacterized protein</fullName>
    </submittedName>
</protein>
<feature type="region of interest" description="Disordered" evidence="1">
    <location>
        <begin position="292"/>
        <end position="311"/>
    </location>
</feature>
<proteinExistence type="predicted"/>
<feature type="transmembrane region" description="Helical" evidence="2">
    <location>
        <begin position="480"/>
        <end position="500"/>
    </location>
</feature>
<gene>
    <name evidence="3" type="ORF">BRAFLDRAFT_68511</name>
</gene>
<dbReference type="EMBL" id="GG666603">
    <property type="protein sequence ID" value="EEN50060.1"/>
    <property type="molecule type" value="Genomic_DNA"/>
</dbReference>
<dbReference type="InParanoid" id="C3ZB23"/>
<accession>C3ZB23</accession>
<feature type="transmembrane region" description="Helical" evidence="2">
    <location>
        <begin position="434"/>
        <end position="450"/>
    </location>
</feature>
<feature type="region of interest" description="Disordered" evidence="1">
    <location>
        <begin position="579"/>
        <end position="616"/>
    </location>
</feature>
<name>C3ZB23_BRAFL</name>
<organism>
    <name type="scientific">Branchiostoma floridae</name>
    <name type="common">Florida lancelet</name>
    <name type="synonym">Amphioxus</name>
    <dbReference type="NCBI Taxonomy" id="7739"/>
    <lineage>
        <taxon>Eukaryota</taxon>
        <taxon>Metazoa</taxon>
        <taxon>Chordata</taxon>
        <taxon>Cephalochordata</taxon>
        <taxon>Leptocardii</taxon>
        <taxon>Amphioxiformes</taxon>
        <taxon>Branchiostomatidae</taxon>
        <taxon>Branchiostoma</taxon>
    </lineage>
</organism>
<evidence type="ECO:0000256" key="1">
    <source>
        <dbReference type="SAM" id="MobiDB-lite"/>
    </source>
</evidence>
<evidence type="ECO:0000313" key="3">
    <source>
        <dbReference type="EMBL" id="EEN50060.1"/>
    </source>
</evidence>
<reference evidence="3" key="1">
    <citation type="journal article" date="2008" name="Nature">
        <title>The amphioxus genome and the evolution of the chordate karyotype.</title>
        <authorList>
            <consortium name="US DOE Joint Genome Institute (JGI-PGF)"/>
            <person name="Putnam N.H."/>
            <person name="Butts T."/>
            <person name="Ferrier D.E.K."/>
            <person name="Furlong R.F."/>
            <person name="Hellsten U."/>
            <person name="Kawashima T."/>
            <person name="Robinson-Rechavi M."/>
            <person name="Shoguchi E."/>
            <person name="Terry A."/>
            <person name="Yu J.-K."/>
            <person name="Benito-Gutierrez E.L."/>
            <person name="Dubchak I."/>
            <person name="Garcia-Fernandez J."/>
            <person name="Gibson-Brown J.J."/>
            <person name="Grigoriev I.V."/>
            <person name="Horton A.C."/>
            <person name="de Jong P.J."/>
            <person name="Jurka J."/>
            <person name="Kapitonov V.V."/>
            <person name="Kohara Y."/>
            <person name="Kuroki Y."/>
            <person name="Lindquist E."/>
            <person name="Lucas S."/>
            <person name="Osoegawa K."/>
            <person name="Pennacchio L.A."/>
            <person name="Salamov A.A."/>
            <person name="Satou Y."/>
            <person name="Sauka-Spengler T."/>
            <person name="Schmutz J."/>
            <person name="Shin-I T."/>
            <person name="Toyoda A."/>
            <person name="Bronner-Fraser M."/>
            <person name="Fujiyama A."/>
            <person name="Holland L.Z."/>
            <person name="Holland P.W.H."/>
            <person name="Satoh N."/>
            <person name="Rokhsar D.S."/>
        </authorList>
    </citation>
    <scope>NUCLEOTIDE SEQUENCE [LARGE SCALE GENOMIC DNA]</scope>
    <source>
        <strain evidence="3">S238N-H82</strain>
        <tissue evidence="3">Testes</tissue>
    </source>
</reference>
<feature type="transmembrane region" description="Helical" evidence="2">
    <location>
        <begin position="530"/>
        <end position="550"/>
    </location>
</feature>
<feature type="transmembrane region" description="Helical" evidence="2">
    <location>
        <begin position="21"/>
        <end position="43"/>
    </location>
</feature>
<feature type="region of interest" description="Disordered" evidence="1">
    <location>
        <begin position="455"/>
        <end position="474"/>
    </location>
</feature>
<keyword evidence="2" id="KW-1133">Transmembrane helix</keyword>
<keyword evidence="2" id="KW-0812">Transmembrane</keyword>
<evidence type="ECO:0000256" key="2">
    <source>
        <dbReference type="SAM" id="Phobius"/>
    </source>
</evidence>